<evidence type="ECO:0000313" key="1">
    <source>
        <dbReference type="EMBL" id="UOM51990.1"/>
    </source>
</evidence>
<reference evidence="2" key="1">
    <citation type="journal article" date="2024" name="J Bioinform Genom">
        <title>Complete genome sequence of the type strain bacterium Sphaerochaeta associata GLS2t (VKM B-2742)t.</title>
        <authorList>
            <person name="Troshina O.Y."/>
            <person name="Tepeeva A.N."/>
            <person name="Arzamasceva V.O."/>
            <person name="Whitman W.B."/>
            <person name="Varghese N."/>
            <person name="Shapiro N."/>
            <person name="Woyke T."/>
            <person name="Kripides N.C."/>
            <person name="Vasilenko O.V."/>
        </authorList>
    </citation>
    <scope>NUCLEOTIDE SEQUENCE [LARGE SCALE GENOMIC DNA]</scope>
    <source>
        <strain evidence="2">GLS2T</strain>
    </source>
</reference>
<dbReference type="RefSeq" id="WP_244773857.1">
    <property type="nucleotide sequence ID" value="NZ_CP094929.1"/>
</dbReference>
<organism evidence="1 2">
    <name type="scientific">Sphaerochaeta associata</name>
    <dbReference type="NCBI Taxonomy" id="1129264"/>
    <lineage>
        <taxon>Bacteria</taxon>
        <taxon>Pseudomonadati</taxon>
        <taxon>Spirochaetota</taxon>
        <taxon>Spirochaetia</taxon>
        <taxon>Spirochaetales</taxon>
        <taxon>Sphaerochaetaceae</taxon>
        <taxon>Sphaerochaeta</taxon>
    </lineage>
</organism>
<name>A0ABY4DDD6_9SPIR</name>
<sequence>MKTWSKDQQELTRDILSRVDVVAFSVSLIGKNKGCYLDHLDGRFAYSTIGDALSYRYRVFNYETDELEGEYETIDALIEAGWKVST</sequence>
<accession>A0ABY4DDD6</accession>
<dbReference type="Proteomes" id="UP000829708">
    <property type="component" value="Chromosome"/>
</dbReference>
<protein>
    <submittedName>
        <fullName evidence="1">Uncharacterized protein</fullName>
    </submittedName>
</protein>
<evidence type="ECO:0000313" key="2">
    <source>
        <dbReference type="Proteomes" id="UP000829708"/>
    </source>
</evidence>
<proteinExistence type="predicted"/>
<dbReference type="EMBL" id="CP094929">
    <property type="protein sequence ID" value="UOM51990.1"/>
    <property type="molecule type" value="Genomic_DNA"/>
</dbReference>
<gene>
    <name evidence="1" type="ORF">MUG09_04260</name>
</gene>
<keyword evidence="2" id="KW-1185">Reference proteome</keyword>